<accession>A0ABR9B7Z0</accession>
<dbReference type="Gene3D" id="3.10.28.20">
    <property type="entry name" value="Acetamidase/Formamidase-like domains"/>
    <property type="match status" value="1"/>
</dbReference>
<reference evidence="2" key="1">
    <citation type="submission" date="2023-07" db="EMBL/GenBank/DDBJ databases">
        <title>Thauera sp. CAU 1555 isolated from sand of Yaerae Beach.</title>
        <authorList>
            <person name="Kim W."/>
        </authorList>
    </citation>
    <scope>NUCLEOTIDE SEQUENCE [LARGE SCALE GENOMIC DNA]</scope>
    <source>
        <strain evidence="2">CAU 1555</strain>
    </source>
</reference>
<dbReference type="SUPFAM" id="SSF141130">
    <property type="entry name" value="Acetamidase/Formamidase-like"/>
    <property type="match status" value="1"/>
</dbReference>
<comment type="caution">
    <text evidence="1">The sequence shown here is derived from an EMBL/GenBank/DDBJ whole genome shotgun (WGS) entry which is preliminary data.</text>
</comment>
<organism evidence="1 2">
    <name type="scientific">Thauera sedimentorum</name>
    <dbReference type="NCBI Taxonomy" id="2767595"/>
    <lineage>
        <taxon>Bacteria</taxon>
        <taxon>Pseudomonadati</taxon>
        <taxon>Pseudomonadota</taxon>
        <taxon>Betaproteobacteria</taxon>
        <taxon>Rhodocyclales</taxon>
        <taxon>Zoogloeaceae</taxon>
        <taxon>Thauera</taxon>
    </lineage>
</organism>
<proteinExistence type="predicted"/>
<evidence type="ECO:0000313" key="1">
    <source>
        <dbReference type="EMBL" id="MBD8502469.1"/>
    </source>
</evidence>
<sequence>MRSVHARHHHYGWDNSLEPVLRVAPGEMVELAALDASGGRITADSTHADILTLDAEHANPVTGPVWVEGAAPGDALVVDVLEFALSGWGWTAIIPGFGLLAEDFTAPYLHLSVYDDRRVEFTPEMHLPTRPFAGTIGVAPAEPGRHSAIPPRTVGGNLDCRDIVAGSRLWLPVAVPGALFSLGDTHAAQGDGEVCGTAIETPLTVRLRIGLEKGANLRAPRLELPAAAAAAAPPSDQAVTFGIGPELHAAARDAVRAMVDLLDRDYRLAPELAYCVCSVGAHLRISEVVNAPNWVVSAYLPRAVFR</sequence>
<evidence type="ECO:0000313" key="2">
    <source>
        <dbReference type="Proteomes" id="UP000603602"/>
    </source>
</evidence>
<keyword evidence="2" id="KW-1185">Reference proteome</keyword>
<dbReference type="PANTHER" id="PTHR31891:SF1">
    <property type="entry name" value="FORMAMIDASE C869.04-RELATED"/>
    <property type="match status" value="1"/>
</dbReference>
<gene>
    <name evidence="1" type="ORF">IFO67_06195</name>
</gene>
<name>A0ABR9B7Z0_9RHOO</name>
<dbReference type="PANTHER" id="PTHR31891">
    <property type="entry name" value="FORMAMIDASE C869.04-RELATED"/>
    <property type="match status" value="1"/>
</dbReference>
<dbReference type="EMBL" id="JACYTO010000001">
    <property type="protein sequence ID" value="MBD8502469.1"/>
    <property type="molecule type" value="Genomic_DNA"/>
</dbReference>
<dbReference type="Gene3D" id="2.60.120.580">
    <property type="entry name" value="Acetamidase/Formamidase-like domains"/>
    <property type="match status" value="2"/>
</dbReference>
<dbReference type="Proteomes" id="UP000603602">
    <property type="component" value="Unassembled WGS sequence"/>
</dbReference>
<protein>
    <submittedName>
        <fullName evidence="1">Acetamidase/formamidase family protein</fullName>
    </submittedName>
</protein>
<dbReference type="Pfam" id="PF03069">
    <property type="entry name" value="FmdA_AmdA"/>
    <property type="match status" value="2"/>
</dbReference>
<dbReference type="InterPro" id="IPR004304">
    <property type="entry name" value="FmdA_AmdA"/>
</dbReference>